<sequence>MAGRVLSFGGGITLVKHALQSIPIHTMAAISPPNTTIKYIETIIADFFWGRDQDKRKYHWASLDTMSFPCTEGGLGLRRLSDICISLQYKQWWTFRPKVSLWSQFLKSKYCQRAHPVAKKVDTGQYLMWRYMMKNKGKVEECICWKINSGSCSFWWDDWLGRGALAHHTPSISSLNNATIAHFVVNGQWTESKLRQQVPPLLIPFILDSKFQFVQRITDTAVWKTTESGKFTCTSAWDICRSKKDTNVLNSHIWHKYIPFKMSFLLWRAIRLKKPTNEMLPNFGVEPVRCYCCIKKGWDEVDHIFIQGHFAAHIWKYFVSSLGINCQQSSLINQLMCRRNIKGKNSAYTALLQTLPIVICWNLWKNRCSAKYGGKKFSILKVKYLIFRDMLLILKSVFPYLQLPVTWSTVVDFIELCKQDTKVTLVLWNTPPPSRYKLNTDGSALYKPRKIGGGCILPKR</sequence>
<keyword evidence="3" id="KW-1185">Reference proteome</keyword>
<accession>A0AAF0PYY3</accession>
<name>A0AAF0PYY3_SOLVR</name>
<proteinExistence type="predicted"/>
<dbReference type="InterPro" id="IPR026960">
    <property type="entry name" value="RVT-Znf"/>
</dbReference>
<dbReference type="PANTHER" id="PTHR33116">
    <property type="entry name" value="REVERSE TRANSCRIPTASE ZINC-BINDING DOMAIN-CONTAINING PROTEIN-RELATED-RELATED"/>
    <property type="match status" value="1"/>
</dbReference>
<dbReference type="AlphaFoldDB" id="A0AAF0PYY3"/>
<evidence type="ECO:0000259" key="1">
    <source>
        <dbReference type="Pfam" id="PF13966"/>
    </source>
</evidence>
<evidence type="ECO:0000313" key="2">
    <source>
        <dbReference type="EMBL" id="WMV13572.1"/>
    </source>
</evidence>
<protein>
    <recommendedName>
        <fullName evidence="1">Reverse transcriptase zinc-binding domain-containing protein</fullName>
    </recommendedName>
</protein>
<dbReference type="Proteomes" id="UP001234989">
    <property type="component" value="Chromosome 2"/>
</dbReference>
<evidence type="ECO:0000313" key="3">
    <source>
        <dbReference type="Proteomes" id="UP001234989"/>
    </source>
</evidence>
<dbReference type="Pfam" id="PF13966">
    <property type="entry name" value="zf-RVT"/>
    <property type="match status" value="1"/>
</dbReference>
<feature type="domain" description="Reverse transcriptase zinc-binding" evidence="1">
    <location>
        <begin position="231"/>
        <end position="315"/>
    </location>
</feature>
<gene>
    <name evidence="2" type="ORF">MTR67_006957</name>
</gene>
<dbReference type="PANTHER" id="PTHR33116:SF82">
    <property type="entry name" value="RNASE H FAMILY PROTEIN"/>
    <property type="match status" value="1"/>
</dbReference>
<reference evidence="2" key="1">
    <citation type="submission" date="2023-08" db="EMBL/GenBank/DDBJ databases">
        <title>A de novo genome assembly of Solanum verrucosum Schlechtendal, a Mexican diploid species geographically isolated from the other diploid A-genome species in potato relatives.</title>
        <authorList>
            <person name="Hosaka K."/>
        </authorList>
    </citation>
    <scope>NUCLEOTIDE SEQUENCE</scope>
    <source>
        <tissue evidence="2">Young leaves</tissue>
    </source>
</reference>
<organism evidence="2 3">
    <name type="scientific">Solanum verrucosum</name>
    <dbReference type="NCBI Taxonomy" id="315347"/>
    <lineage>
        <taxon>Eukaryota</taxon>
        <taxon>Viridiplantae</taxon>
        <taxon>Streptophyta</taxon>
        <taxon>Embryophyta</taxon>
        <taxon>Tracheophyta</taxon>
        <taxon>Spermatophyta</taxon>
        <taxon>Magnoliopsida</taxon>
        <taxon>eudicotyledons</taxon>
        <taxon>Gunneridae</taxon>
        <taxon>Pentapetalae</taxon>
        <taxon>asterids</taxon>
        <taxon>lamiids</taxon>
        <taxon>Solanales</taxon>
        <taxon>Solanaceae</taxon>
        <taxon>Solanoideae</taxon>
        <taxon>Solaneae</taxon>
        <taxon>Solanum</taxon>
    </lineage>
</organism>
<dbReference type="EMBL" id="CP133613">
    <property type="protein sequence ID" value="WMV13572.1"/>
    <property type="molecule type" value="Genomic_DNA"/>
</dbReference>